<reference evidence="2 3" key="1">
    <citation type="submission" date="2020-02" db="EMBL/GenBank/DDBJ databases">
        <authorList>
            <person name="Ferguson B K."/>
        </authorList>
    </citation>
    <scope>NUCLEOTIDE SEQUENCE [LARGE SCALE GENOMIC DNA]</scope>
</reference>
<dbReference type="AlphaFoldDB" id="A0A6H5HZS6"/>
<feature type="compositionally biased region" description="Polar residues" evidence="1">
    <location>
        <begin position="279"/>
        <end position="288"/>
    </location>
</feature>
<proteinExistence type="predicted"/>
<dbReference type="InterPro" id="IPR005055">
    <property type="entry name" value="A10/PebIII"/>
</dbReference>
<evidence type="ECO:0000313" key="2">
    <source>
        <dbReference type="EMBL" id="CAB0020866.1"/>
    </source>
</evidence>
<accession>A0A6H5HZS6</accession>
<dbReference type="SUPFAM" id="SSF100910">
    <property type="entry name" value="Chemosensory protein Csp2"/>
    <property type="match status" value="1"/>
</dbReference>
<dbReference type="PANTHER" id="PTHR11257:SF11">
    <property type="entry name" value="CHEMOSENSORY PROTEIN 17"/>
    <property type="match status" value="1"/>
</dbReference>
<dbReference type="Pfam" id="PF03392">
    <property type="entry name" value="OS-D"/>
    <property type="match status" value="1"/>
</dbReference>
<evidence type="ECO:0000256" key="1">
    <source>
        <dbReference type="SAM" id="MobiDB-lite"/>
    </source>
</evidence>
<evidence type="ECO:0000313" key="3">
    <source>
        <dbReference type="Proteomes" id="UP000479000"/>
    </source>
</evidence>
<feature type="region of interest" description="Disordered" evidence="1">
    <location>
        <begin position="270"/>
        <end position="322"/>
    </location>
</feature>
<sequence>MDSSPNSDEDFSPISRDESILTDSLRLIIENQNQNFAEMLGSVLAKIQPANALHLPIFDPDAEGNDPRSWCNTIESCLAERPLIGTDLILALTKSLKGRAAQWLSQISFAGMTWEIFKQFFLTEYDVIDTPAVCVAKVLSAKLSQNESYSAFASRMISSLNARFKHMSVDEIVVSTVLGLMSKMDGRIRRIAHNTEVTSRQQLLKELSSINQGKRPYGPDAQMAQAQPPSKLPRFDPTKKQYFSTLPPYVPGSRCTICHRRGHQSDKCWFAKKPADHPSPQSTSTGFQNRPYRGPPQFQSSAHQSGSASSAQVRGGFRGRGVYRGYSRNYNNPSRPVDQAPQQRQVNLCATNPPGQLHHKDAEVVQKPETPQSPKSVNLTVLSDNWILMAQDQDPEISEIKSKIQNNGLSDQQINTYELRSGILCRVVQRGYRTRCLPIIPHSHRYTVSGLAEVAGSAQPCRSLLFLLFSVSDAVGTTARSGLAVSAADPPPPKNPNPTKIPTEVLYDDLDFRSGYTAQFGEGLAQMMDFVQFRCVEFKKAKSEFHHPLSLIKQDYWLLLGFFQERECRSEVMVLLGCAAVCLCAEQRSAVSDEALEAALKDKRYLMRQLKCALGEGACDPVGRRLRTYAPLVLRGACPKCSPNEVRQIQQVLTHIQRHYPKEWAKILKQYAGQ</sequence>
<keyword evidence="3" id="KW-1185">Reference proteome</keyword>
<organism evidence="2 3">
    <name type="scientific">Nesidiocoris tenuis</name>
    <dbReference type="NCBI Taxonomy" id="355587"/>
    <lineage>
        <taxon>Eukaryota</taxon>
        <taxon>Metazoa</taxon>
        <taxon>Ecdysozoa</taxon>
        <taxon>Arthropoda</taxon>
        <taxon>Hexapoda</taxon>
        <taxon>Insecta</taxon>
        <taxon>Pterygota</taxon>
        <taxon>Neoptera</taxon>
        <taxon>Paraneoptera</taxon>
        <taxon>Hemiptera</taxon>
        <taxon>Heteroptera</taxon>
        <taxon>Panheteroptera</taxon>
        <taxon>Cimicomorpha</taxon>
        <taxon>Miridae</taxon>
        <taxon>Dicyphina</taxon>
        <taxon>Nesidiocoris</taxon>
    </lineage>
</organism>
<feature type="region of interest" description="Disordered" evidence="1">
    <location>
        <begin position="211"/>
        <end position="238"/>
    </location>
</feature>
<name>A0A6H5HZS6_9HEMI</name>
<feature type="compositionally biased region" description="Low complexity" evidence="1">
    <location>
        <begin position="299"/>
        <end position="315"/>
    </location>
</feature>
<dbReference type="EMBL" id="CADCXU010035961">
    <property type="protein sequence ID" value="CAB0020866.1"/>
    <property type="molecule type" value="Genomic_DNA"/>
</dbReference>
<dbReference type="OrthoDB" id="6355718at2759"/>
<protein>
    <submittedName>
        <fullName evidence="2">Uncharacterized protein</fullName>
    </submittedName>
</protein>
<gene>
    <name evidence="2" type="ORF">NTEN_LOCUS24396</name>
</gene>
<dbReference type="InterPro" id="IPR036682">
    <property type="entry name" value="OS_D_A10/PebIII_sf"/>
</dbReference>
<dbReference type="PANTHER" id="PTHR11257">
    <property type="entry name" value="CHEMOSENSORY PROTEIN-RELATED"/>
    <property type="match status" value="1"/>
</dbReference>
<dbReference type="Gene3D" id="1.10.2080.10">
    <property type="entry name" value="Insect odorant-binding protein A10/Ejaculatory bulb-specific protein 3"/>
    <property type="match status" value="1"/>
</dbReference>
<dbReference type="Proteomes" id="UP000479000">
    <property type="component" value="Unassembled WGS sequence"/>
</dbReference>